<gene>
    <name evidence="2" type="ORF">E1956_44205</name>
</gene>
<geneLocation type="plasmid" evidence="2 3">
    <name>unnamed1</name>
</geneLocation>
<dbReference type="GeneID" id="39650091"/>
<feature type="region of interest" description="Disordered" evidence="1">
    <location>
        <begin position="1"/>
        <end position="20"/>
    </location>
</feature>
<dbReference type="KEGG" id="ppai:E1956_44205"/>
<evidence type="ECO:0000313" key="2">
    <source>
        <dbReference type="EMBL" id="QBR04149.1"/>
    </source>
</evidence>
<reference evidence="2 3" key="1">
    <citation type="submission" date="2019-03" db="EMBL/GenBank/DDBJ databases">
        <title>Paraburkholderia sp. 7MH5, isolated from subtropical forest soil.</title>
        <authorList>
            <person name="Gao Z.-H."/>
            <person name="Qiu L.-H."/>
        </authorList>
    </citation>
    <scope>NUCLEOTIDE SEQUENCE [LARGE SCALE GENOMIC DNA]</scope>
    <source>
        <strain evidence="2 3">7MH5</strain>
        <plasmid evidence="2 3">unnamed1</plasmid>
    </source>
</reference>
<protein>
    <submittedName>
        <fullName evidence="2">Uncharacterized protein</fullName>
    </submittedName>
</protein>
<keyword evidence="2" id="KW-0614">Plasmid</keyword>
<keyword evidence="3" id="KW-1185">Reference proteome</keyword>
<accession>A0A4P7D601</accession>
<evidence type="ECO:0000313" key="3">
    <source>
        <dbReference type="Proteomes" id="UP000295727"/>
    </source>
</evidence>
<dbReference type="OrthoDB" id="9997112at2"/>
<dbReference type="Proteomes" id="UP000295727">
    <property type="component" value="Plasmid unnamed1"/>
</dbReference>
<dbReference type="AlphaFoldDB" id="A0A4P7D601"/>
<evidence type="ECO:0000256" key="1">
    <source>
        <dbReference type="SAM" id="MobiDB-lite"/>
    </source>
</evidence>
<proteinExistence type="predicted"/>
<dbReference type="EMBL" id="CP038152">
    <property type="protein sequence ID" value="QBR04149.1"/>
    <property type="molecule type" value="Genomic_DNA"/>
</dbReference>
<name>A0A4P7D601_9BURK</name>
<sequence>MEDMTPAQVQEAVPQDPGAGKLDDPTVLPALDAVTQLSHARAARIMERCGYEITGYTLTHKGGTRKAIVDGAVVRWFPDANDFARLMAWQEPIGSGTPPEAAIGDPLLTVDTRAATPAPAPSAPVGRPVLAAGPSVRLVATVEEALGMLAAELGCVHNDTVPHNAGWFVPGQPTAFASALDAIKALFVNLKAGGTLYVPQLSKKEPMSAEPEETPAKQAVHHEQAALF</sequence>
<dbReference type="RefSeq" id="WP_134760255.1">
    <property type="nucleotide sequence ID" value="NZ_CP038152.1"/>
</dbReference>
<organism evidence="2 3">
    <name type="scientific">Paraburkholderia pallida</name>
    <dbReference type="NCBI Taxonomy" id="2547399"/>
    <lineage>
        <taxon>Bacteria</taxon>
        <taxon>Pseudomonadati</taxon>
        <taxon>Pseudomonadota</taxon>
        <taxon>Betaproteobacteria</taxon>
        <taxon>Burkholderiales</taxon>
        <taxon>Burkholderiaceae</taxon>
        <taxon>Paraburkholderia</taxon>
    </lineage>
</organism>